<dbReference type="GO" id="GO:0042910">
    <property type="term" value="F:xenobiotic transmembrane transporter activity"/>
    <property type="evidence" value="ECO:0007669"/>
    <property type="project" value="InterPro"/>
</dbReference>
<dbReference type="EMBL" id="JACEGQ020000004">
    <property type="protein sequence ID" value="KAH8511315.1"/>
    <property type="molecule type" value="Genomic_DNA"/>
</dbReference>
<feature type="transmembrane region" description="Helical" evidence="2">
    <location>
        <begin position="28"/>
        <end position="50"/>
    </location>
</feature>
<dbReference type="PANTHER" id="PTHR11206">
    <property type="entry name" value="MULTIDRUG RESISTANCE PROTEIN"/>
    <property type="match status" value="1"/>
</dbReference>
<gene>
    <name evidence="3" type="ORF">H0E87_008754</name>
</gene>
<proteinExistence type="inferred from homology"/>
<keyword evidence="2" id="KW-0812">Transmembrane</keyword>
<keyword evidence="2" id="KW-0472">Membrane</keyword>
<evidence type="ECO:0000256" key="1">
    <source>
        <dbReference type="ARBA" id="ARBA00010199"/>
    </source>
</evidence>
<evidence type="ECO:0008006" key="5">
    <source>
        <dbReference type="Google" id="ProtNLM"/>
    </source>
</evidence>
<evidence type="ECO:0000256" key="2">
    <source>
        <dbReference type="SAM" id="Phobius"/>
    </source>
</evidence>
<protein>
    <recommendedName>
        <fullName evidence="5">MATE efflux family protein</fullName>
    </recommendedName>
</protein>
<keyword evidence="4" id="KW-1185">Reference proteome</keyword>
<evidence type="ECO:0000313" key="4">
    <source>
        <dbReference type="Proteomes" id="UP000807159"/>
    </source>
</evidence>
<dbReference type="GO" id="GO:0015297">
    <property type="term" value="F:antiporter activity"/>
    <property type="evidence" value="ECO:0007669"/>
    <property type="project" value="InterPro"/>
</dbReference>
<comment type="similarity">
    <text evidence="1">Belongs to the multi antimicrobial extrusion (MATE) (TC 2.A.66.1) family.</text>
</comment>
<comment type="caution">
    <text evidence="3">The sequence shown here is derived from an EMBL/GenBank/DDBJ whole genome shotgun (WGS) entry which is preliminary data.</text>
</comment>
<dbReference type="GO" id="GO:0016020">
    <property type="term" value="C:membrane"/>
    <property type="evidence" value="ECO:0007669"/>
    <property type="project" value="InterPro"/>
</dbReference>
<dbReference type="AlphaFoldDB" id="A0A8T2Z1S9"/>
<keyword evidence="2" id="KW-1133">Transmembrane helix</keyword>
<organism evidence="3 4">
    <name type="scientific">Populus deltoides</name>
    <name type="common">Eastern poplar</name>
    <name type="synonym">Eastern cottonwood</name>
    <dbReference type="NCBI Taxonomy" id="3696"/>
    <lineage>
        <taxon>Eukaryota</taxon>
        <taxon>Viridiplantae</taxon>
        <taxon>Streptophyta</taxon>
        <taxon>Embryophyta</taxon>
        <taxon>Tracheophyta</taxon>
        <taxon>Spermatophyta</taxon>
        <taxon>Magnoliopsida</taxon>
        <taxon>eudicotyledons</taxon>
        <taxon>Gunneridae</taxon>
        <taxon>Pentapetalae</taxon>
        <taxon>rosids</taxon>
        <taxon>fabids</taxon>
        <taxon>Malpighiales</taxon>
        <taxon>Salicaceae</taxon>
        <taxon>Saliceae</taxon>
        <taxon>Populus</taxon>
    </lineage>
</organism>
<dbReference type="Proteomes" id="UP000807159">
    <property type="component" value="Chromosome 4"/>
</dbReference>
<dbReference type="Pfam" id="PF01554">
    <property type="entry name" value="MatE"/>
    <property type="match status" value="1"/>
</dbReference>
<feature type="transmembrane region" description="Helical" evidence="2">
    <location>
        <begin position="56"/>
        <end position="77"/>
    </location>
</feature>
<dbReference type="InterPro" id="IPR002528">
    <property type="entry name" value="MATE_fam"/>
</dbReference>
<sequence length="125" mass="13830">MEGEGKREERKWAITWEGFVQELKKAGYIAAPMVAVSVLQYLLQVVSVIIVGHLGALALSSAAIATSITNVTGFSLLKLRLLSLTLRREEEDVLQESTSSILELKTGYDQGKGKRKRKQPFKVLV</sequence>
<name>A0A8T2Z1S9_POPDE</name>
<reference evidence="3" key="1">
    <citation type="journal article" date="2021" name="J. Hered.">
        <title>Genome Assembly of Salicaceae Populus deltoides (Eastern Cottonwood) I-69 Based on Nanopore Sequencing and Hi-C Technologies.</title>
        <authorList>
            <person name="Bai S."/>
            <person name="Wu H."/>
            <person name="Zhang J."/>
            <person name="Pan Z."/>
            <person name="Zhao W."/>
            <person name="Li Z."/>
            <person name="Tong C."/>
        </authorList>
    </citation>
    <scope>NUCLEOTIDE SEQUENCE</scope>
    <source>
        <tissue evidence="3">Leaf</tissue>
    </source>
</reference>
<accession>A0A8T2Z1S9</accession>
<evidence type="ECO:0000313" key="3">
    <source>
        <dbReference type="EMBL" id="KAH8511315.1"/>
    </source>
</evidence>